<evidence type="ECO:0000256" key="6">
    <source>
        <dbReference type="ARBA" id="ARBA00023136"/>
    </source>
</evidence>
<feature type="transmembrane region" description="Helical" evidence="8">
    <location>
        <begin position="132"/>
        <end position="156"/>
    </location>
</feature>
<evidence type="ECO:0000256" key="3">
    <source>
        <dbReference type="ARBA" id="ARBA00022448"/>
    </source>
</evidence>
<dbReference type="Gene3D" id="1.20.1250.20">
    <property type="entry name" value="MFS general substrate transporter like domains"/>
    <property type="match status" value="1"/>
</dbReference>
<feature type="transmembrane region" description="Helical" evidence="8">
    <location>
        <begin position="168"/>
        <end position="187"/>
    </location>
</feature>
<protein>
    <recommendedName>
        <fullName evidence="9">Major facilitator superfamily (MFS) profile domain-containing protein</fullName>
    </recommendedName>
</protein>
<evidence type="ECO:0000313" key="10">
    <source>
        <dbReference type="EMBL" id="KIM38001.1"/>
    </source>
</evidence>
<dbReference type="PANTHER" id="PTHR23501">
    <property type="entry name" value="MAJOR FACILITATOR SUPERFAMILY"/>
    <property type="match status" value="1"/>
</dbReference>
<accession>A0A0C3C314</accession>
<dbReference type="STRING" id="686832.A0A0C3C314"/>
<dbReference type="SUPFAM" id="SSF103473">
    <property type="entry name" value="MFS general substrate transporter"/>
    <property type="match status" value="1"/>
</dbReference>
<feature type="transmembrane region" description="Helical" evidence="8">
    <location>
        <begin position="235"/>
        <end position="252"/>
    </location>
</feature>
<evidence type="ECO:0000256" key="2">
    <source>
        <dbReference type="ARBA" id="ARBA00008335"/>
    </source>
</evidence>
<feature type="region of interest" description="Disordered" evidence="7">
    <location>
        <begin position="1"/>
        <end position="31"/>
    </location>
</feature>
<evidence type="ECO:0000256" key="4">
    <source>
        <dbReference type="ARBA" id="ARBA00022692"/>
    </source>
</evidence>
<dbReference type="PANTHER" id="PTHR23501:SF84">
    <property type="entry name" value="VACUOLAR MEMBRANE AMINO ACID UPTAKE TRANSPORTER FNX2"/>
    <property type="match status" value="1"/>
</dbReference>
<comment type="similarity">
    <text evidence="2">Belongs to the major facilitator superfamily.</text>
</comment>
<dbReference type="FunFam" id="1.20.1720.10:FF:000013">
    <property type="entry name" value="Related to multidrug resistance proteins"/>
    <property type="match status" value="1"/>
</dbReference>
<name>A0A0C3C314_HEBCY</name>
<reference evidence="10 11" key="1">
    <citation type="submission" date="2014-04" db="EMBL/GenBank/DDBJ databases">
        <authorList>
            <consortium name="DOE Joint Genome Institute"/>
            <person name="Kuo A."/>
            <person name="Gay G."/>
            <person name="Dore J."/>
            <person name="Kohler A."/>
            <person name="Nagy L.G."/>
            <person name="Floudas D."/>
            <person name="Copeland A."/>
            <person name="Barry K.W."/>
            <person name="Cichocki N."/>
            <person name="Veneault-Fourrey C."/>
            <person name="LaButti K."/>
            <person name="Lindquist E.A."/>
            <person name="Lipzen A."/>
            <person name="Lundell T."/>
            <person name="Morin E."/>
            <person name="Murat C."/>
            <person name="Sun H."/>
            <person name="Tunlid A."/>
            <person name="Henrissat B."/>
            <person name="Grigoriev I.V."/>
            <person name="Hibbett D.S."/>
            <person name="Martin F."/>
            <person name="Nordberg H.P."/>
            <person name="Cantor M.N."/>
            <person name="Hua S.X."/>
        </authorList>
    </citation>
    <scope>NUCLEOTIDE SEQUENCE [LARGE SCALE GENOMIC DNA]</scope>
    <source>
        <strain evidence="11">h7</strain>
    </source>
</reference>
<evidence type="ECO:0000256" key="5">
    <source>
        <dbReference type="ARBA" id="ARBA00022989"/>
    </source>
</evidence>
<comment type="subcellular location">
    <subcellularLocation>
        <location evidence="1">Endomembrane system</location>
        <topology evidence="1">Multi-pass membrane protein</topology>
    </subcellularLocation>
</comment>
<dbReference type="OrthoDB" id="3437016at2759"/>
<dbReference type="InterPro" id="IPR011701">
    <property type="entry name" value="MFS"/>
</dbReference>
<feature type="transmembrane region" description="Helical" evidence="8">
    <location>
        <begin position="504"/>
        <end position="526"/>
    </location>
</feature>
<feature type="transmembrane region" description="Helical" evidence="8">
    <location>
        <begin position="107"/>
        <end position="126"/>
    </location>
</feature>
<feature type="transmembrane region" description="Helical" evidence="8">
    <location>
        <begin position="434"/>
        <end position="455"/>
    </location>
</feature>
<reference evidence="11" key="2">
    <citation type="submission" date="2015-01" db="EMBL/GenBank/DDBJ databases">
        <title>Evolutionary Origins and Diversification of the Mycorrhizal Mutualists.</title>
        <authorList>
            <consortium name="DOE Joint Genome Institute"/>
            <consortium name="Mycorrhizal Genomics Consortium"/>
            <person name="Kohler A."/>
            <person name="Kuo A."/>
            <person name="Nagy L.G."/>
            <person name="Floudas D."/>
            <person name="Copeland A."/>
            <person name="Barry K.W."/>
            <person name="Cichocki N."/>
            <person name="Veneault-Fourrey C."/>
            <person name="LaButti K."/>
            <person name="Lindquist E.A."/>
            <person name="Lipzen A."/>
            <person name="Lundell T."/>
            <person name="Morin E."/>
            <person name="Murat C."/>
            <person name="Riley R."/>
            <person name="Ohm R."/>
            <person name="Sun H."/>
            <person name="Tunlid A."/>
            <person name="Henrissat B."/>
            <person name="Grigoriev I.V."/>
            <person name="Hibbett D.S."/>
            <person name="Martin F."/>
        </authorList>
    </citation>
    <scope>NUCLEOTIDE SEQUENCE [LARGE SCALE GENOMIC DNA]</scope>
    <source>
        <strain evidence="11">h7</strain>
    </source>
</reference>
<feature type="transmembrane region" description="Helical" evidence="8">
    <location>
        <begin position="264"/>
        <end position="282"/>
    </location>
</feature>
<dbReference type="InterPro" id="IPR036259">
    <property type="entry name" value="MFS_trans_sf"/>
</dbReference>
<evidence type="ECO:0000256" key="7">
    <source>
        <dbReference type="SAM" id="MobiDB-lite"/>
    </source>
</evidence>
<evidence type="ECO:0000256" key="1">
    <source>
        <dbReference type="ARBA" id="ARBA00004127"/>
    </source>
</evidence>
<feature type="transmembrane region" description="Helical" evidence="8">
    <location>
        <begin position="339"/>
        <end position="359"/>
    </location>
</feature>
<keyword evidence="5 8" id="KW-1133">Transmembrane helix</keyword>
<keyword evidence="11" id="KW-1185">Reference proteome</keyword>
<feature type="transmembrane region" description="Helical" evidence="8">
    <location>
        <begin position="398"/>
        <end position="422"/>
    </location>
</feature>
<feature type="transmembrane region" description="Helical" evidence="8">
    <location>
        <begin position="366"/>
        <end position="392"/>
    </location>
</feature>
<feature type="transmembrane region" description="Helical" evidence="8">
    <location>
        <begin position="193"/>
        <end position="215"/>
    </location>
</feature>
<proteinExistence type="inferred from homology"/>
<dbReference type="AlphaFoldDB" id="A0A0C3C314"/>
<dbReference type="EMBL" id="KN831793">
    <property type="protein sequence ID" value="KIM38001.1"/>
    <property type="molecule type" value="Genomic_DNA"/>
</dbReference>
<sequence length="535" mass="57176">MSDERSPLLQNGSQNGYTTGEPGDSAIEQQAQDPPQKSHLVFLIPMAVGIFLTAMDQTIIVSSYASIGSELNQLQNTSWIATAYLLTITSFQPLYGKLSDIFGRKSCLLFAYTIFAIGCLLCGLSRNMTELVASRAFAGIGGGGMQTIVSIIMSDVVPLRSRGTWQGVLNIVFATGNTVGASLGGYLADTIGWRWAFLIQVPITIVAIIAVTLALHLPKKKESGDFVAKLKRVDFGGAFFLVLTVFFLLFALDRGGNIAWNDRYTVSALVGFGVCFTVFSFIEMEFASEPFAPKRIIINRSLIASYFVNFFGIASGFTLIFHLPLYFQAVQGKTATEASLWLVIGVFSSLTGSLGGGLIMQSTGKFYVITVLGYAALLIGSSVVTLTSGVVIASSIGIAIGLAISSMGNGSGITTSLISLIANAGQEDQAIATAVSYLFRSLGSVVGLSVGSTLVQGTLRSALYRKLSGTDVDEIIRKVRESLAYLDELDPYTRSVVRGSYEEAIHVVFSFSVILAACGLLSSIFIKEKPLMSRT</sequence>
<dbReference type="PROSITE" id="PS50850">
    <property type="entry name" value="MFS"/>
    <property type="match status" value="1"/>
</dbReference>
<feature type="transmembrane region" description="Helical" evidence="8">
    <location>
        <begin position="303"/>
        <end position="327"/>
    </location>
</feature>
<feature type="transmembrane region" description="Helical" evidence="8">
    <location>
        <begin position="40"/>
        <end position="65"/>
    </location>
</feature>
<dbReference type="Proteomes" id="UP000053424">
    <property type="component" value="Unassembled WGS sequence"/>
</dbReference>
<feature type="domain" description="Major facilitator superfamily (MFS) profile" evidence="9">
    <location>
        <begin position="42"/>
        <end position="530"/>
    </location>
</feature>
<keyword evidence="3" id="KW-0813">Transport</keyword>
<organism evidence="10 11">
    <name type="scientific">Hebeloma cylindrosporum</name>
    <dbReference type="NCBI Taxonomy" id="76867"/>
    <lineage>
        <taxon>Eukaryota</taxon>
        <taxon>Fungi</taxon>
        <taxon>Dikarya</taxon>
        <taxon>Basidiomycota</taxon>
        <taxon>Agaricomycotina</taxon>
        <taxon>Agaricomycetes</taxon>
        <taxon>Agaricomycetidae</taxon>
        <taxon>Agaricales</taxon>
        <taxon>Agaricineae</taxon>
        <taxon>Hymenogastraceae</taxon>
        <taxon>Hebeloma</taxon>
    </lineage>
</organism>
<dbReference type="CDD" id="cd17502">
    <property type="entry name" value="MFS_Azr1_MDR_like"/>
    <property type="match status" value="1"/>
</dbReference>
<dbReference type="GO" id="GO:0012505">
    <property type="term" value="C:endomembrane system"/>
    <property type="evidence" value="ECO:0007669"/>
    <property type="project" value="UniProtKB-SubCell"/>
</dbReference>
<evidence type="ECO:0000259" key="9">
    <source>
        <dbReference type="PROSITE" id="PS50850"/>
    </source>
</evidence>
<dbReference type="InterPro" id="IPR020846">
    <property type="entry name" value="MFS_dom"/>
</dbReference>
<dbReference type="HOGENOM" id="CLU_000960_22_3_1"/>
<dbReference type="Gene3D" id="1.20.1720.10">
    <property type="entry name" value="Multidrug resistance protein D"/>
    <property type="match status" value="1"/>
</dbReference>
<feature type="compositionally biased region" description="Polar residues" evidence="7">
    <location>
        <begin position="8"/>
        <end position="18"/>
    </location>
</feature>
<evidence type="ECO:0000313" key="11">
    <source>
        <dbReference type="Proteomes" id="UP000053424"/>
    </source>
</evidence>
<dbReference type="Pfam" id="PF07690">
    <property type="entry name" value="MFS_1"/>
    <property type="match status" value="1"/>
</dbReference>
<keyword evidence="6 8" id="KW-0472">Membrane</keyword>
<evidence type="ECO:0000256" key="8">
    <source>
        <dbReference type="SAM" id="Phobius"/>
    </source>
</evidence>
<gene>
    <name evidence="10" type="ORF">M413DRAFT_448048</name>
</gene>
<dbReference type="GO" id="GO:0015174">
    <property type="term" value="F:basic amino acid transmembrane transporter activity"/>
    <property type="evidence" value="ECO:0007669"/>
    <property type="project" value="TreeGrafter"/>
</dbReference>
<dbReference type="GO" id="GO:0000329">
    <property type="term" value="C:fungal-type vacuole membrane"/>
    <property type="evidence" value="ECO:0007669"/>
    <property type="project" value="TreeGrafter"/>
</dbReference>
<keyword evidence="4 8" id="KW-0812">Transmembrane</keyword>